<gene>
    <name evidence="1" type="ORF">ElyMa_004505700</name>
</gene>
<proteinExistence type="predicted"/>
<accession>A0AAV4HMK3</accession>
<dbReference type="EMBL" id="BMAT01009101">
    <property type="protein sequence ID" value="GFR98582.1"/>
    <property type="molecule type" value="Genomic_DNA"/>
</dbReference>
<comment type="caution">
    <text evidence="1">The sequence shown here is derived from an EMBL/GenBank/DDBJ whole genome shotgun (WGS) entry which is preliminary data.</text>
</comment>
<dbReference type="Proteomes" id="UP000762676">
    <property type="component" value="Unassembled WGS sequence"/>
</dbReference>
<evidence type="ECO:0000313" key="2">
    <source>
        <dbReference type="Proteomes" id="UP000762676"/>
    </source>
</evidence>
<sequence>MASRIGSLDLWLAASIMKNQLDRELAPPAGRSGSLRMSKMAETYARPRFCSPHYLESLKYGSGLVRRGGNLDISNRK</sequence>
<organism evidence="1 2">
    <name type="scientific">Elysia marginata</name>
    <dbReference type="NCBI Taxonomy" id="1093978"/>
    <lineage>
        <taxon>Eukaryota</taxon>
        <taxon>Metazoa</taxon>
        <taxon>Spiralia</taxon>
        <taxon>Lophotrochozoa</taxon>
        <taxon>Mollusca</taxon>
        <taxon>Gastropoda</taxon>
        <taxon>Heterobranchia</taxon>
        <taxon>Euthyneura</taxon>
        <taxon>Panpulmonata</taxon>
        <taxon>Sacoglossa</taxon>
        <taxon>Placobranchoidea</taxon>
        <taxon>Plakobranchidae</taxon>
        <taxon>Elysia</taxon>
    </lineage>
</organism>
<reference evidence="1 2" key="1">
    <citation type="journal article" date="2021" name="Elife">
        <title>Chloroplast acquisition without the gene transfer in kleptoplastic sea slugs, Plakobranchus ocellatus.</title>
        <authorList>
            <person name="Maeda T."/>
            <person name="Takahashi S."/>
            <person name="Yoshida T."/>
            <person name="Shimamura S."/>
            <person name="Takaki Y."/>
            <person name="Nagai Y."/>
            <person name="Toyoda A."/>
            <person name="Suzuki Y."/>
            <person name="Arimoto A."/>
            <person name="Ishii H."/>
            <person name="Satoh N."/>
            <person name="Nishiyama T."/>
            <person name="Hasebe M."/>
            <person name="Maruyama T."/>
            <person name="Minagawa J."/>
            <person name="Obokata J."/>
            <person name="Shigenobu S."/>
        </authorList>
    </citation>
    <scope>NUCLEOTIDE SEQUENCE [LARGE SCALE GENOMIC DNA]</scope>
</reference>
<evidence type="ECO:0000313" key="1">
    <source>
        <dbReference type="EMBL" id="GFR98582.1"/>
    </source>
</evidence>
<keyword evidence="2" id="KW-1185">Reference proteome</keyword>
<protein>
    <submittedName>
        <fullName evidence="1">Uncharacterized protein</fullName>
    </submittedName>
</protein>
<name>A0AAV4HMK3_9GAST</name>
<dbReference type="AlphaFoldDB" id="A0AAV4HMK3"/>